<evidence type="ECO:0000313" key="2">
    <source>
        <dbReference type="Proteomes" id="UP001295423"/>
    </source>
</evidence>
<gene>
    <name evidence="1" type="ORF">CYCCA115_LOCUS24542</name>
</gene>
<name>A0AAD2JQA8_9STRA</name>
<protein>
    <submittedName>
        <fullName evidence="1">Uncharacterized protein</fullName>
    </submittedName>
</protein>
<sequence>MVFNHIQDPRTLQDILKGIHKVFNVEAVPTNRTKDDFNQEIPTMVAEAVDSMASAVDAPKLVAFSQDETIKAEANHSNNRDKTTTLSRTTIKKLMLEANFWLYSSPMLEVSDPLPPAIYLFN</sequence>
<dbReference type="EMBL" id="CAKOGP040002533">
    <property type="protein sequence ID" value="CAJ1970526.1"/>
    <property type="molecule type" value="Genomic_DNA"/>
</dbReference>
<dbReference type="AlphaFoldDB" id="A0AAD2JQA8"/>
<evidence type="ECO:0000313" key="1">
    <source>
        <dbReference type="EMBL" id="CAJ1970526.1"/>
    </source>
</evidence>
<organism evidence="1 2">
    <name type="scientific">Cylindrotheca closterium</name>
    <dbReference type="NCBI Taxonomy" id="2856"/>
    <lineage>
        <taxon>Eukaryota</taxon>
        <taxon>Sar</taxon>
        <taxon>Stramenopiles</taxon>
        <taxon>Ochrophyta</taxon>
        <taxon>Bacillariophyta</taxon>
        <taxon>Bacillariophyceae</taxon>
        <taxon>Bacillariophycidae</taxon>
        <taxon>Bacillariales</taxon>
        <taxon>Bacillariaceae</taxon>
        <taxon>Cylindrotheca</taxon>
    </lineage>
</organism>
<proteinExistence type="predicted"/>
<keyword evidence="2" id="KW-1185">Reference proteome</keyword>
<dbReference type="Proteomes" id="UP001295423">
    <property type="component" value="Unassembled WGS sequence"/>
</dbReference>
<accession>A0AAD2JQA8</accession>
<comment type="caution">
    <text evidence="1">The sequence shown here is derived from an EMBL/GenBank/DDBJ whole genome shotgun (WGS) entry which is preliminary data.</text>
</comment>
<reference evidence="1" key="1">
    <citation type="submission" date="2023-08" db="EMBL/GenBank/DDBJ databases">
        <authorList>
            <person name="Audoor S."/>
            <person name="Bilcke G."/>
        </authorList>
    </citation>
    <scope>NUCLEOTIDE SEQUENCE</scope>
</reference>